<name>A0A074SAY3_9AGAM</name>
<feature type="signal peptide" evidence="1">
    <location>
        <begin position="1"/>
        <end position="18"/>
    </location>
</feature>
<dbReference type="EMBL" id="AZST01000039">
    <property type="protein sequence ID" value="KEP54063.1"/>
    <property type="molecule type" value="Genomic_DNA"/>
</dbReference>
<proteinExistence type="predicted"/>
<evidence type="ECO:0000256" key="1">
    <source>
        <dbReference type="SAM" id="SignalP"/>
    </source>
</evidence>
<keyword evidence="1" id="KW-0732">Signal</keyword>
<evidence type="ECO:0000313" key="2">
    <source>
        <dbReference type="EMBL" id="KEP54063.1"/>
    </source>
</evidence>
<gene>
    <name evidence="2" type="ORF">V565_022240</name>
</gene>
<feature type="non-terminal residue" evidence="2">
    <location>
        <position position="193"/>
    </location>
</feature>
<comment type="caution">
    <text evidence="2">The sequence shown here is derived from an EMBL/GenBank/DDBJ whole genome shotgun (WGS) entry which is preliminary data.</text>
</comment>
<evidence type="ECO:0000313" key="3">
    <source>
        <dbReference type="Proteomes" id="UP000027456"/>
    </source>
</evidence>
<accession>A0A074SAY3</accession>
<keyword evidence="3" id="KW-1185">Reference proteome</keyword>
<dbReference type="OrthoDB" id="3187732at2759"/>
<dbReference type="AlphaFoldDB" id="A0A074SAY3"/>
<keyword evidence="2" id="KW-0812">Transmembrane</keyword>
<keyword evidence="2" id="KW-0472">Membrane</keyword>
<dbReference type="Proteomes" id="UP000027456">
    <property type="component" value="Unassembled WGS sequence"/>
</dbReference>
<organism evidence="2 3">
    <name type="scientific">Rhizoctonia solani 123E</name>
    <dbReference type="NCBI Taxonomy" id="1423351"/>
    <lineage>
        <taxon>Eukaryota</taxon>
        <taxon>Fungi</taxon>
        <taxon>Dikarya</taxon>
        <taxon>Basidiomycota</taxon>
        <taxon>Agaricomycotina</taxon>
        <taxon>Agaricomycetes</taxon>
        <taxon>Cantharellales</taxon>
        <taxon>Ceratobasidiaceae</taxon>
        <taxon>Rhizoctonia</taxon>
    </lineage>
</organism>
<reference evidence="2 3" key="1">
    <citation type="submission" date="2013-12" db="EMBL/GenBank/DDBJ databases">
        <authorList>
            <person name="Cubeta M."/>
            <person name="Pakala S."/>
            <person name="Fedorova N."/>
            <person name="Thomas E."/>
            <person name="Dean R."/>
            <person name="Jabaji S."/>
            <person name="Neate S."/>
            <person name="Toda T."/>
            <person name="Tavantzis S."/>
            <person name="Vilgalys R."/>
            <person name="Bharathan N."/>
            <person name="Pakala S."/>
            <person name="Losada L.S."/>
            <person name="Zafar N."/>
            <person name="Nierman W."/>
        </authorList>
    </citation>
    <scope>NUCLEOTIDE SEQUENCE [LARGE SCALE GENOMIC DNA]</scope>
    <source>
        <strain evidence="2 3">123E</strain>
    </source>
</reference>
<protein>
    <submittedName>
        <fullName evidence="2">Putative transmembrane protein</fullName>
    </submittedName>
</protein>
<feature type="chain" id="PRO_5001698629" evidence="1">
    <location>
        <begin position="19"/>
        <end position="193"/>
    </location>
</feature>
<dbReference type="HOGENOM" id="CLU_1411997_0_0_1"/>
<sequence length="193" mass="21299">MAFLMFSFLIYLIAWASGVTGLAFINTFDNWVGNTTYRIEWVASSTDPSLYDLELAEPRGVYSVGIFPNTSWPDQWSHKYAVQIPRNGDRFIQVTLNSNIWPGVYYWRMVGGNQTTAVSDTFLISSSSGKTNPTTITSVVPVTATQDVVQTSDGHAVTYRSSEIYSSAIIYTTIIVVSDDGQGTPLGKIPMII</sequence>